<keyword evidence="6" id="KW-0297">G-protein coupled receptor</keyword>
<evidence type="ECO:0000256" key="1">
    <source>
        <dbReference type="ARBA" id="ARBA00004370"/>
    </source>
</evidence>
<dbReference type="Gene3D" id="1.20.1070.10">
    <property type="entry name" value="Rhodopsin 7-helix transmembrane proteins"/>
    <property type="match status" value="1"/>
</dbReference>
<feature type="transmembrane region" description="Helical" evidence="7">
    <location>
        <begin position="76"/>
        <end position="99"/>
    </location>
</feature>
<sequence>MITRILSGATSYCDGIASNRTIEMFANATVFEPTADIRSVAYRIIAPVTICVGILGNIMNLLVLTTRPFLKGGTRVYLTALSISDLSVMVTVIPMVMRWNHSQWKTAEAAFYHAHVELFLNNTFIASSVFIVVCLTIERYFSVCLPTMFRSVHTVRIAKLATLGCFLTALAVSAPLTTMKTVCMVKGNLSCTDWDFHENNAITDTIYWGAYLWCSECLVRFGPCLILATLNILIIRKFRKITAKRKVFREATAFPSDRFDAANHDAKLRRALRNKKYQEEKRLVTLLRAIVVLFFVTMTPSAVLSLLYSELHEPAFGFQVFRAFANNLELANFGLNFYVYFFCSKEFRAALLHLARGCLACEEEPTEESVDNERIKNMLKVIKLSETSDFNSTGERWHKYEEREEAL</sequence>
<comment type="subcellular location">
    <subcellularLocation>
        <location evidence="1">Membrane</location>
    </subcellularLocation>
</comment>
<feature type="transmembrane region" description="Helical" evidence="7">
    <location>
        <begin position="283"/>
        <end position="308"/>
    </location>
</feature>
<dbReference type="RefSeq" id="XP_017786695.1">
    <property type="nucleotide sequence ID" value="XM_017931206.1"/>
</dbReference>
<dbReference type="PROSITE" id="PS00237">
    <property type="entry name" value="G_PROTEIN_RECEP_F1_1"/>
    <property type="match status" value="1"/>
</dbReference>
<keyword evidence="3 6" id="KW-0812">Transmembrane</keyword>
<evidence type="ECO:0000256" key="4">
    <source>
        <dbReference type="ARBA" id="ARBA00022989"/>
    </source>
</evidence>
<evidence type="ECO:0000313" key="10">
    <source>
        <dbReference type="RefSeq" id="XP_017786695.1"/>
    </source>
</evidence>
<dbReference type="PRINTS" id="PR00237">
    <property type="entry name" value="GPCRRHODOPSN"/>
</dbReference>
<keyword evidence="5 7" id="KW-0472">Membrane</keyword>
<accession>A0ABM1NIP5</accession>
<keyword evidence="9" id="KW-1185">Reference proteome</keyword>
<feature type="transmembrane region" description="Helical" evidence="7">
    <location>
        <begin position="320"/>
        <end position="343"/>
    </location>
</feature>
<dbReference type="InterPro" id="IPR000276">
    <property type="entry name" value="GPCR_Rhodpsn"/>
</dbReference>
<dbReference type="PANTHER" id="PTHR47760:SF1">
    <property type="entry name" value="G-PROTEIN COUPLED RECEPTORS FAMILY 1 PROFILE DOMAIN-CONTAINING PROTEIN"/>
    <property type="match status" value="1"/>
</dbReference>
<evidence type="ECO:0000256" key="2">
    <source>
        <dbReference type="ARBA" id="ARBA00010663"/>
    </source>
</evidence>
<feature type="transmembrane region" description="Helical" evidence="7">
    <location>
        <begin position="40"/>
        <end position="64"/>
    </location>
</feature>
<dbReference type="PROSITE" id="PS50262">
    <property type="entry name" value="G_PROTEIN_RECEP_F1_2"/>
    <property type="match status" value="1"/>
</dbReference>
<dbReference type="PANTHER" id="PTHR47760">
    <property type="entry name" value="G-PROTEIN COUPLED RECEPTOR B0563.6-LIKE PROTEIN-RELATED"/>
    <property type="match status" value="1"/>
</dbReference>
<dbReference type="Proteomes" id="UP000695000">
    <property type="component" value="Unplaced"/>
</dbReference>
<comment type="similarity">
    <text evidence="2 6">Belongs to the G-protein coupled receptor 1 family.</text>
</comment>
<dbReference type="CDD" id="cd14978">
    <property type="entry name" value="7tmA_FMRFamide_R-like"/>
    <property type="match status" value="1"/>
</dbReference>
<keyword evidence="6" id="KW-0807">Transducer</keyword>
<evidence type="ECO:0000259" key="8">
    <source>
        <dbReference type="PROSITE" id="PS50262"/>
    </source>
</evidence>
<name>A0ABM1NIP5_NICVS</name>
<evidence type="ECO:0000256" key="3">
    <source>
        <dbReference type="ARBA" id="ARBA00022692"/>
    </source>
</evidence>
<evidence type="ECO:0000256" key="7">
    <source>
        <dbReference type="SAM" id="Phobius"/>
    </source>
</evidence>
<keyword evidence="4 7" id="KW-1133">Transmembrane helix</keyword>
<keyword evidence="6 10" id="KW-0675">Receptor</keyword>
<proteinExistence type="inferred from homology"/>
<dbReference type="GeneID" id="108569595"/>
<evidence type="ECO:0000256" key="6">
    <source>
        <dbReference type="RuleBase" id="RU000688"/>
    </source>
</evidence>
<dbReference type="SUPFAM" id="SSF81321">
    <property type="entry name" value="Family A G protein-coupled receptor-like"/>
    <property type="match status" value="1"/>
</dbReference>
<dbReference type="Pfam" id="PF00001">
    <property type="entry name" value="7tm_1"/>
    <property type="match status" value="1"/>
</dbReference>
<evidence type="ECO:0000313" key="9">
    <source>
        <dbReference type="Proteomes" id="UP000695000"/>
    </source>
</evidence>
<feature type="domain" description="G-protein coupled receptors family 1 profile" evidence="8">
    <location>
        <begin position="56"/>
        <end position="340"/>
    </location>
</feature>
<evidence type="ECO:0000256" key="5">
    <source>
        <dbReference type="ARBA" id="ARBA00023136"/>
    </source>
</evidence>
<protein>
    <submittedName>
        <fullName evidence="10">Probable G-protein coupled receptor B0563.6</fullName>
    </submittedName>
</protein>
<feature type="transmembrane region" description="Helical" evidence="7">
    <location>
        <begin position="119"/>
        <end position="137"/>
    </location>
</feature>
<dbReference type="InterPro" id="IPR017452">
    <property type="entry name" value="GPCR_Rhodpsn_7TM"/>
</dbReference>
<feature type="transmembrane region" description="Helical" evidence="7">
    <location>
        <begin position="157"/>
        <end position="176"/>
    </location>
</feature>
<gene>
    <name evidence="10" type="primary">LOC108569595</name>
</gene>
<feature type="transmembrane region" description="Helical" evidence="7">
    <location>
        <begin position="210"/>
        <end position="235"/>
    </location>
</feature>
<dbReference type="InterPro" id="IPR053093">
    <property type="entry name" value="GPCR-like"/>
</dbReference>
<organism evidence="9 10">
    <name type="scientific">Nicrophorus vespilloides</name>
    <name type="common">Boreal carrion beetle</name>
    <dbReference type="NCBI Taxonomy" id="110193"/>
    <lineage>
        <taxon>Eukaryota</taxon>
        <taxon>Metazoa</taxon>
        <taxon>Ecdysozoa</taxon>
        <taxon>Arthropoda</taxon>
        <taxon>Hexapoda</taxon>
        <taxon>Insecta</taxon>
        <taxon>Pterygota</taxon>
        <taxon>Neoptera</taxon>
        <taxon>Endopterygota</taxon>
        <taxon>Coleoptera</taxon>
        <taxon>Polyphaga</taxon>
        <taxon>Staphyliniformia</taxon>
        <taxon>Silphidae</taxon>
        <taxon>Nicrophorinae</taxon>
        <taxon>Nicrophorus</taxon>
    </lineage>
</organism>
<reference evidence="10" key="1">
    <citation type="submission" date="2025-08" db="UniProtKB">
        <authorList>
            <consortium name="RefSeq"/>
        </authorList>
    </citation>
    <scope>IDENTIFICATION</scope>
    <source>
        <tissue evidence="10">Whole Larva</tissue>
    </source>
</reference>